<reference evidence="7 8" key="1">
    <citation type="submission" date="2017-10" db="EMBL/GenBank/DDBJ databases">
        <title>Whole genome sequencing of Pseudoxanthomonas broegbernensis DSM 12573(T).</title>
        <authorList>
            <person name="Kumar S."/>
            <person name="Bansal K."/>
            <person name="Kaur A."/>
            <person name="Patil P."/>
            <person name="Sharma S."/>
            <person name="Patil P.B."/>
        </authorList>
    </citation>
    <scope>NUCLEOTIDE SEQUENCE [LARGE SCALE GENOMIC DNA]</scope>
    <source>
        <strain evidence="7 8">DSM 12573</strain>
    </source>
</reference>
<dbReference type="InterPro" id="IPR011611">
    <property type="entry name" value="PfkB_dom"/>
</dbReference>
<evidence type="ECO:0000256" key="5">
    <source>
        <dbReference type="ARBA" id="ARBA00022840"/>
    </source>
</evidence>
<proteinExistence type="inferred from homology"/>
<dbReference type="PROSITE" id="PS00584">
    <property type="entry name" value="PFKB_KINASES_2"/>
    <property type="match status" value="1"/>
</dbReference>
<keyword evidence="5" id="KW-0067">ATP-binding</keyword>
<protein>
    <submittedName>
        <fullName evidence="7">Carbohydrate kinase</fullName>
    </submittedName>
</protein>
<dbReference type="PANTHER" id="PTHR43085">
    <property type="entry name" value="HEXOKINASE FAMILY MEMBER"/>
    <property type="match status" value="1"/>
</dbReference>
<comment type="caution">
    <text evidence="7">The sequence shown here is derived from an EMBL/GenBank/DDBJ whole genome shotgun (WGS) entry which is preliminary data.</text>
</comment>
<keyword evidence="3" id="KW-0547">Nucleotide-binding</keyword>
<evidence type="ECO:0000313" key="8">
    <source>
        <dbReference type="Proteomes" id="UP000462066"/>
    </source>
</evidence>
<keyword evidence="4 7" id="KW-0418">Kinase</keyword>
<evidence type="ECO:0000256" key="4">
    <source>
        <dbReference type="ARBA" id="ARBA00022777"/>
    </source>
</evidence>
<dbReference type="InterPro" id="IPR002173">
    <property type="entry name" value="Carboh/pur_kinase_PfkB_CS"/>
</dbReference>
<name>A0A7V8GNC3_9GAMM</name>
<sequence>MVPSTALPRLAVFGEALTDFVRTGADGWRSVAGGACWNVARVAAVLGLPTGWGGAVSEDLFGREIADKSKAAGLDARFLQVVAKPPLLAMVHQLDPPRYFFLGNDSADLAFDEARLPEGWEAACEFAHFGCISLVRQPLGARLVALAQRLHAAGVPVSFDPNCRNLMDEHYPPLFERLAVLAAVLKISDEDLRHIYPALDAGQALARVRALAPGAVLLYTRGGEGMTAFAGDACIEQPAFRVPVADTVGAGDACIGGFLASRLLRPDAGLAAHVRFAAATAAAACTRPGAHAPTRDEVERLLA</sequence>
<dbReference type="PANTHER" id="PTHR43085:SF1">
    <property type="entry name" value="PSEUDOURIDINE KINASE-RELATED"/>
    <property type="match status" value="1"/>
</dbReference>
<dbReference type="EMBL" id="MWIP01000004">
    <property type="protein sequence ID" value="KAF1686897.1"/>
    <property type="molecule type" value="Genomic_DNA"/>
</dbReference>
<dbReference type="CDD" id="cd01167">
    <property type="entry name" value="bac_FRK"/>
    <property type="match status" value="1"/>
</dbReference>
<dbReference type="AlphaFoldDB" id="A0A7V8GNC3"/>
<dbReference type="GO" id="GO:0005524">
    <property type="term" value="F:ATP binding"/>
    <property type="evidence" value="ECO:0007669"/>
    <property type="project" value="UniProtKB-KW"/>
</dbReference>
<dbReference type="InterPro" id="IPR050306">
    <property type="entry name" value="PfkB_Carbo_kinase"/>
</dbReference>
<keyword evidence="2" id="KW-0808">Transferase</keyword>
<comment type="similarity">
    <text evidence="1">Belongs to the carbohydrate kinase PfkB family.</text>
</comment>
<evidence type="ECO:0000259" key="6">
    <source>
        <dbReference type="Pfam" id="PF00294"/>
    </source>
</evidence>
<dbReference type="Gene3D" id="3.40.1190.20">
    <property type="match status" value="1"/>
</dbReference>
<dbReference type="Proteomes" id="UP000462066">
    <property type="component" value="Unassembled WGS sequence"/>
</dbReference>
<gene>
    <name evidence="7" type="ORF">B1992_05755</name>
</gene>
<evidence type="ECO:0000256" key="1">
    <source>
        <dbReference type="ARBA" id="ARBA00010688"/>
    </source>
</evidence>
<keyword evidence="8" id="KW-1185">Reference proteome</keyword>
<accession>A0A7V8GNC3</accession>
<dbReference type="GO" id="GO:0016301">
    <property type="term" value="F:kinase activity"/>
    <property type="evidence" value="ECO:0007669"/>
    <property type="project" value="UniProtKB-KW"/>
</dbReference>
<dbReference type="SUPFAM" id="SSF53613">
    <property type="entry name" value="Ribokinase-like"/>
    <property type="match status" value="1"/>
</dbReference>
<evidence type="ECO:0000256" key="3">
    <source>
        <dbReference type="ARBA" id="ARBA00022741"/>
    </source>
</evidence>
<feature type="domain" description="Carbohydrate kinase PfkB" evidence="6">
    <location>
        <begin position="9"/>
        <end position="294"/>
    </location>
</feature>
<dbReference type="InterPro" id="IPR029056">
    <property type="entry name" value="Ribokinase-like"/>
</dbReference>
<dbReference type="RefSeq" id="WP_162310521.1">
    <property type="nucleotide sequence ID" value="NZ_JACHGU010000004.1"/>
</dbReference>
<evidence type="ECO:0000313" key="7">
    <source>
        <dbReference type="EMBL" id="KAF1686897.1"/>
    </source>
</evidence>
<organism evidence="7 8">
    <name type="scientific">Pseudoxanthomonas broegbernensis</name>
    <dbReference type="NCBI Taxonomy" id="83619"/>
    <lineage>
        <taxon>Bacteria</taxon>
        <taxon>Pseudomonadati</taxon>
        <taxon>Pseudomonadota</taxon>
        <taxon>Gammaproteobacteria</taxon>
        <taxon>Lysobacterales</taxon>
        <taxon>Lysobacteraceae</taxon>
        <taxon>Pseudoxanthomonas</taxon>
    </lineage>
</organism>
<dbReference type="Pfam" id="PF00294">
    <property type="entry name" value="PfkB"/>
    <property type="match status" value="1"/>
</dbReference>
<evidence type="ECO:0000256" key="2">
    <source>
        <dbReference type="ARBA" id="ARBA00022679"/>
    </source>
</evidence>